<dbReference type="EMBL" id="JBHRTK010000009">
    <property type="protein sequence ID" value="MFC3205927.1"/>
    <property type="molecule type" value="Genomic_DNA"/>
</dbReference>
<gene>
    <name evidence="1" type="ORF">ACFOHJ_06870</name>
</gene>
<evidence type="ECO:0000313" key="1">
    <source>
        <dbReference type="EMBL" id="MFC3205927.1"/>
    </source>
</evidence>
<name>A0ABV7K8L4_9HYPH</name>
<sequence length="533" mass="59673">MPIEAEELHPHAARLMREGIDPATLASRTTRLLTDETMAEGAFSISAAGETIEVRGGPFSGVIYGAQELVARLGRSLDISVLAAGPISDAPGLAYRTFWTWDHSTNWELSQIGQQEIGVFNPYQKPPSGFLADYKRLVDYCSANRIGAIVLYGFLRNSHGGIEAAQELCRYGREHGVRIIPGIAIGAYGGVYWEGNHRYNLSTWLKENPQHKAQFSKDIGFQLADLDFPLNFPHSDYTVTACPSSPEVMDWMEEAVTWLAETFDIGGINIESGDYGVCDCPRCKARRANDAEAARRAREYGDSWSHSDMAANFPRLYRAAKAVKPDLWIYCEMQWDNLLEPVAASAQAALPTGGIYQHTVNRSYWKRLREALPAGYVETLPTQPNVLRCQFACQWNGDARTERYTLNARDFADMNRQGYRMGMKGLTVWGEPSDYNGATEISYLAFARFGWNPDLTWDDFIARDVAPLFGGAQAAQRFIAITEEIDAEARLPPQRLEELMGEVVSALAKSEPEPRRRWLSLADRIGRRQHMGH</sequence>
<protein>
    <submittedName>
        <fullName evidence="1">Uncharacterized protein</fullName>
    </submittedName>
</protein>
<evidence type="ECO:0000313" key="2">
    <source>
        <dbReference type="Proteomes" id="UP001595583"/>
    </source>
</evidence>
<dbReference type="RefSeq" id="WP_378219747.1">
    <property type="nucleotide sequence ID" value="NZ_JBHRTK010000009.1"/>
</dbReference>
<dbReference type="Gene3D" id="3.20.20.80">
    <property type="entry name" value="Glycosidases"/>
    <property type="match status" value="1"/>
</dbReference>
<proteinExistence type="predicted"/>
<comment type="caution">
    <text evidence="1">The sequence shown here is derived from an EMBL/GenBank/DDBJ whole genome shotgun (WGS) entry which is preliminary data.</text>
</comment>
<organism evidence="1 2">
    <name type="scientific">Aquamicrobium soli</name>
    <dbReference type="NCBI Taxonomy" id="1811518"/>
    <lineage>
        <taxon>Bacteria</taxon>
        <taxon>Pseudomonadati</taxon>
        <taxon>Pseudomonadota</taxon>
        <taxon>Alphaproteobacteria</taxon>
        <taxon>Hyphomicrobiales</taxon>
        <taxon>Phyllobacteriaceae</taxon>
        <taxon>Aquamicrobium</taxon>
    </lineage>
</organism>
<keyword evidence="2" id="KW-1185">Reference proteome</keyword>
<dbReference type="SUPFAM" id="SSF51445">
    <property type="entry name" value="(Trans)glycosidases"/>
    <property type="match status" value="1"/>
</dbReference>
<dbReference type="Proteomes" id="UP001595583">
    <property type="component" value="Unassembled WGS sequence"/>
</dbReference>
<accession>A0ABV7K8L4</accession>
<dbReference type="InterPro" id="IPR017853">
    <property type="entry name" value="GH"/>
</dbReference>
<reference evidence="2" key="1">
    <citation type="journal article" date="2019" name="Int. J. Syst. Evol. Microbiol.">
        <title>The Global Catalogue of Microorganisms (GCM) 10K type strain sequencing project: providing services to taxonomists for standard genome sequencing and annotation.</title>
        <authorList>
            <consortium name="The Broad Institute Genomics Platform"/>
            <consortium name="The Broad Institute Genome Sequencing Center for Infectious Disease"/>
            <person name="Wu L."/>
            <person name="Ma J."/>
        </authorList>
    </citation>
    <scope>NUCLEOTIDE SEQUENCE [LARGE SCALE GENOMIC DNA]</scope>
    <source>
        <strain evidence="2">KCTC 52165</strain>
    </source>
</reference>